<dbReference type="Pfam" id="PF03379">
    <property type="entry name" value="CcmB"/>
    <property type="match status" value="1"/>
</dbReference>
<sequence length="224" mass="24799">MREYLRAAWLIAAKDLRIEWRSREILSVMALFGVLAIFIFNFALDLSPVDRRTVTPGLLWVMILFAALLGLNRSFAREQDQSAVAALMLVPVDRSAIYAGKFLSTFIFLVLVEVIVIPLFAAMFTVSIPLLMSVPLLLGTLGVAIIGTLFAAMSTNTRLRDVLLPVLVMPLLIPVVIAGVNAGRIVMDGNSLWQEGGRWLLILTAFDVLFFTVAVLLFDFVLEE</sequence>
<keyword evidence="15" id="KW-1185">Reference proteome</keyword>
<evidence type="ECO:0000256" key="10">
    <source>
        <dbReference type="ARBA" id="ARBA00022989"/>
    </source>
</evidence>
<evidence type="ECO:0000256" key="1">
    <source>
        <dbReference type="ARBA" id="ARBA00002442"/>
    </source>
</evidence>
<keyword evidence="7" id="KW-0997">Cell inner membrane</keyword>
<dbReference type="GO" id="GO:1903607">
    <property type="term" value="P:cytochrome c biosynthetic process"/>
    <property type="evidence" value="ECO:0007669"/>
    <property type="project" value="TreeGrafter"/>
</dbReference>
<evidence type="ECO:0000256" key="12">
    <source>
        <dbReference type="SAM" id="Phobius"/>
    </source>
</evidence>
<accession>A0A0M8K744</accession>
<feature type="transmembrane region" description="Helical" evidence="12">
    <location>
        <begin position="96"/>
        <end position="124"/>
    </location>
</feature>
<evidence type="ECO:0000313" key="16">
    <source>
        <dbReference type="Proteomes" id="UP000050502"/>
    </source>
</evidence>
<evidence type="ECO:0000313" key="13">
    <source>
        <dbReference type="EMBL" id="GAP61686.1"/>
    </source>
</evidence>
<proteinExistence type="inferred from homology"/>
<dbReference type="EMBL" id="LGKN01000004">
    <property type="protein sequence ID" value="KPL88485.1"/>
    <property type="molecule type" value="Genomic_DNA"/>
</dbReference>
<dbReference type="GO" id="GO:0015232">
    <property type="term" value="F:heme transmembrane transporter activity"/>
    <property type="evidence" value="ECO:0007669"/>
    <property type="project" value="InterPro"/>
</dbReference>
<dbReference type="InterPro" id="IPR003544">
    <property type="entry name" value="Cyt_c_biogenesis_CcmB"/>
</dbReference>
<gene>
    <name evidence="13" type="primary">ccmB</name>
    <name evidence="13" type="ORF">ARMA_0109</name>
    <name evidence="14" type="ORF">SE16_06750</name>
</gene>
<dbReference type="PIRSF" id="PIRSF002764">
    <property type="entry name" value="CcmB"/>
    <property type="match status" value="1"/>
</dbReference>
<dbReference type="InterPro" id="IPR026031">
    <property type="entry name" value="Cyt_c_CcmB_bac"/>
</dbReference>
<feature type="transmembrane region" description="Helical" evidence="12">
    <location>
        <begin position="199"/>
        <end position="222"/>
    </location>
</feature>
<feature type="transmembrane region" description="Helical" evidence="12">
    <location>
        <begin position="162"/>
        <end position="187"/>
    </location>
</feature>
<dbReference type="InParanoid" id="A0A0M8K744"/>
<dbReference type="PANTHER" id="PTHR30070:SF1">
    <property type="entry name" value="CYTOCHROME C BIOGENESIS B-RELATED"/>
    <property type="match status" value="1"/>
</dbReference>
<keyword evidence="10 12" id="KW-1133">Transmembrane helix</keyword>
<dbReference type="PANTHER" id="PTHR30070">
    <property type="entry name" value="HEME EXPORTER PROTEIN B"/>
    <property type="match status" value="1"/>
</dbReference>
<dbReference type="Proteomes" id="UP000037784">
    <property type="component" value="Unassembled WGS sequence"/>
</dbReference>
<comment type="caution">
    <text evidence="13">The sequence shown here is derived from an EMBL/GenBank/DDBJ whole genome shotgun (WGS) entry which is preliminary data.</text>
</comment>
<dbReference type="RefSeq" id="WP_054491639.1">
    <property type="nucleotide sequence ID" value="NZ_BBZA01000006.1"/>
</dbReference>
<keyword evidence="5" id="KW-0813">Transport</keyword>
<evidence type="ECO:0000256" key="8">
    <source>
        <dbReference type="ARBA" id="ARBA00022692"/>
    </source>
</evidence>
<evidence type="ECO:0000256" key="7">
    <source>
        <dbReference type="ARBA" id="ARBA00022519"/>
    </source>
</evidence>
<dbReference type="PRINTS" id="PR01414">
    <property type="entry name" value="CCMBBIOGNSIS"/>
</dbReference>
<comment type="similarity">
    <text evidence="3">Belongs to the CcmB/CycW/HelB family.</text>
</comment>
<evidence type="ECO:0000313" key="15">
    <source>
        <dbReference type="Proteomes" id="UP000037784"/>
    </source>
</evidence>
<name>A0A0M8K744_9CHLR</name>
<dbReference type="OrthoDB" id="9812809at2"/>
<keyword evidence="6" id="KW-1003">Cell membrane</keyword>
<organism evidence="13 15">
    <name type="scientific">Ardenticatena maritima</name>
    <dbReference type="NCBI Taxonomy" id="872965"/>
    <lineage>
        <taxon>Bacteria</taxon>
        <taxon>Bacillati</taxon>
        <taxon>Chloroflexota</taxon>
        <taxon>Ardenticatenia</taxon>
        <taxon>Ardenticatenales</taxon>
        <taxon>Ardenticatenaceae</taxon>
        <taxon>Ardenticatena</taxon>
    </lineage>
</organism>
<protein>
    <recommendedName>
        <fullName evidence="4">Heme exporter protein B</fullName>
    </recommendedName>
</protein>
<keyword evidence="8 12" id="KW-0812">Transmembrane</keyword>
<dbReference type="EMBL" id="BBZA01000006">
    <property type="protein sequence ID" value="GAP61686.1"/>
    <property type="molecule type" value="Genomic_DNA"/>
</dbReference>
<reference evidence="14 16" key="2">
    <citation type="submission" date="2015-07" db="EMBL/GenBank/DDBJ databases">
        <title>Whole genome sequence of Ardenticatena maritima DSM 23922.</title>
        <authorList>
            <person name="Hemp J."/>
            <person name="Ward L.M."/>
            <person name="Pace L.A."/>
            <person name="Fischer W.W."/>
        </authorList>
    </citation>
    <scope>NUCLEOTIDE SEQUENCE [LARGE SCALE GENOMIC DNA]</scope>
    <source>
        <strain evidence="14 16">110S</strain>
    </source>
</reference>
<feature type="transmembrane region" description="Helical" evidence="12">
    <location>
        <begin position="25"/>
        <end position="44"/>
    </location>
</feature>
<comment type="function">
    <text evidence="1">Required for the export of heme to the periplasm for the biogenesis of c-type cytochromes.</text>
</comment>
<dbReference type="AlphaFoldDB" id="A0A0M8K744"/>
<feature type="transmembrane region" description="Helical" evidence="12">
    <location>
        <begin position="130"/>
        <end position="150"/>
    </location>
</feature>
<feature type="transmembrane region" description="Helical" evidence="12">
    <location>
        <begin position="56"/>
        <end position="75"/>
    </location>
</feature>
<dbReference type="GO" id="GO:0005886">
    <property type="term" value="C:plasma membrane"/>
    <property type="evidence" value="ECO:0007669"/>
    <property type="project" value="UniProtKB-SubCell"/>
</dbReference>
<dbReference type="STRING" id="872965.SE16_06750"/>
<evidence type="ECO:0000256" key="4">
    <source>
        <dbReference type="ARBA" id="ARBA00016452"/>
    </source>
</evidence>
<evidence type="ECO:0000256" key="11">
    <source>
        <dbReference type="ARBA" id="ARBA00023136"/>
    </source>
</evidence>
<keyword evidence="11 12" id="KW-0472">Membrane</keyword>
<evidence type="ECO:0000256" key="9">
    <source>
        <dbReference type="ARBA" id="ARBA00022748"/>
    </source>
</evidence>
<dbReference type="GO" id="GO:0017004">
    <property type="term" value="P:cytochrome complex assembly"/>
    <property type="evidence" value="ECO:0007669"/>
    <property type="project" value="UniProtKB-KW"/>
</dbReference>
<reference evidence="15" key="3">
    <citation type="submission" date="2015-08" db="EMBL/GenBank/DDBJ databases">
        <title>Draft Genome Sequence of a Heterotrophic Facultative Anaerobic Bacterium Ardenticatena maritima Strain 110S.</title>
        <authorList>
            <person name="Kawaichi S."/>
            <person name="Yoshida T."/>
            <person name="Sako Y."/>
            <person name="Nakamura R."/>
        </authorList>
    </citation>
    <scope>NUCLEOTIDE SEQUENCE [LARGE SCALE GENOMIC DNA]</scope>
    <source>
        <strain evidence="15">110S</strain>
    </source>
</reference>
<keyword evidence="9" id="KW-0201">Cytochrome c-type biogenesis</keyword>
<evidence type="ECO:0000256" key="6">
    <source>
        <dbReference type="ARBA" id="ARBA00022475"/>
    </source>
</evidence>
<reference evidence="13 15" key="1">
    <citation type="journal article" date="2015" name="Genome Announc.">
        <title>Draft Genome Sequence of a Heterotrophic Facultative Anaerobic Thermophilic Bacterium, Ardenticatena maritima Strain 110ST.</title>
        <authorList>
            <person name="Kawaichi S."/>
            <person name="Yoshida T."/>
            <person name="Sako Y."/>
            <person name="Nakamura R."/>
        </authorList>
    </citation>
    <scope>NUCLEOTIDE SEQUENCE [LARGE SCALE GENOMIC DNA]</scope>
    <source>
        <strain evidence="13 15">110S</strain>
    </source>
</reference>
<evidence type="ECO:0000256" key="3">
    <source>
        <dbReference type="ARBA" id="ARBA00010544"/>
    </source>
</evidence>
<evidence type="ECO:0000256" key="5">
    <source>
        <dbReference type="ARBA" id="ARBA00022448"/>
    </source>
</evidence>
<evidence type="ECO:0000313" key="14">
    <source>
        <dbReference type="EMBL" id="KPL88485.1"/>
    </source>
</evidence>
<comment type="subcellular location">
    <subcellularLocation>
        <location evidence="2">Cell inner membrane</location>
        <topology evidence="2">Multi-pass membrane protein</topology>
    </subcellularLocation>
</comment>
<evidence type="ECO:0000256" key="2">
    <source>
        <dbReference type="ARBA" id="ARBA00004429"/>
    </source>
</evidence>
<dbReference type="Proteomes" id="UP000050502">
    <property type="component" value="Unassembled WGS sequence"/>
</dbReference>